<sequence length="267" mass="28378">MLKFTELKTVCNLTASDLTMSNTSNLRHKLQNGLIASCQPVPGSAMDTPAIVAAMAKAALDGGAVGLRVEGIRNIAAVRRITDAPIIGIIKRDLPDSEVRITPWLEDVDELSAVGADIIAFDVTCRPRPVSVEELYQRVQATGCLAMADASNIEDGLLAHRLGIDFIGTTLSGYTQNPVPTEPDLALVKQLSQAGCRVIAEGRYHSPALAAAAISAGAYAVTVGSAITRIEHICGWFCDAIAQYSPQEQAVSGNRLEKCQATKLTEY</sequence>
<dbReference type="FunFam" id="3.20.20.70:FF:000035">
    <property type="entry name" value="Putative N-acetylmannosamine-6-phosphate 2-epimerase"/>
    <property type="match status" value="1"/>
</dbReference>
<evidence type="ECO:0000256" key="6">
    <source>
        <dbReference type="HAMAP-Rule" id="MF_01235"/>
    </source>
</evidence>
<dbReference type="AlphaFoldDB" id="A0A380PSK1"/>
<keyword evidence="5 6" id="KW-0119">Carbohydrate metabolism</keyword>
<comment type="function">
    <text evidence="2 6">Converts N-acetylmannosamine-6-phosphate (ManNAc-6-P) to N-acetylglucosamine-6-phosphate (GlcNAc-6-P).</text>
</comment>
<dbReference type="NCBIfam" id="NF002231">
    <property type="entry name" value="PRK01130.1"/>
    <property type="match status" value="1"/>
</dbReference>
<dbReference type="InterPro" id="IPR013785">
    <property type="entry name" value="Aldolase_TIM"/>
</dbReference>
<evidence type="ECO:0000313" key="8">
    <source>
        <dbReference type="Proteomes" id="UP000254835"/>
    </source>
</evidence>
<keyword evidence="4 6" id="KW-0413">Isomerase</keyword>
<comment type="pathway">
    <text evidence="3 6">Amino-sugar metabolism; N-acetylneuraminate degradation; D-fructose 6-phosphate from N-acetylneuraminate: step 3/5.</text>
</comment>
<dbReference type="CDD" id="cd04729">
    <property type="entry name" value="NanE"/>
    <property type="match status" value="1"/>
</dbReference>
<dbReference type="SUPFAM" id="SSF51366">
    <property type="entry name" value="Ribulose-phoshate binding barrel"/>
    <property type="match status" value="1"/>
</dbReference>
<comment type="catalytic activity">
    <reaction evidence="1 6">
        <text>an N-acyl-D-glucosamine 6-phosphate = an N-acyl-D-mannosamine 6-phosphate</text>
        <dbReference type="Rhea" id="RHEA:23932"/>
        <dbReference type="ChEBI" id="CHEBI:57599"/>
        <dbReference type="ChEBI" id="CHEBI:57666"/>
        <dbReference type="EC" id="5.1.3.9"/>
    </reaction>
</comment>
<dbReference type="EC" id="5.1.3.9" evidence="6"/>
<dbReference type="PANTHER" id="PTHR36204:SF1">
    <property type="entry name" value="N-ACETYLMANNOSAMINE-6-PHOSPHATE 2-EPIMERASE-RELATED"/>
    <property type="match status" value="1"/>
</dbReference>
<dbReference type="GO" id="GO:0006053">
    <property type="term" value="P:N-acetylmannosamine catabolic process"/>
    <property type="evidence" value="ECO:0007669"/>
    <property type="project" value="TreeGrafter"/>
</dbReference>
<gene>
    <name evidence="7" type="primary">nanE2</name>
    <name evidence="6" type="synonym">nanE</name>
    <name evidence="7" type="ORF">NCTC11470_01538</name>
</gene>
<dbReference type="PANTHER" id="PTHR36204">
    <property type="entry name" value="N-ACETYLMANNOSAMINE-6-PHOSPHATE 2-EPIMERASE-RELATED"/>
    <property type="match status" value="1"/>
</dbReference>
<evidence type="ECO:0000256" key="1">
    <source>
        <dbReference type="ARBA" id="ARBA00000056"/>
    </source>
</evidence>
<dbReference type="GO" id="GO:0005975">
    <property type="term" value="P:carbohydrate metabolic process"/>
    <property type="evidence" value="ECO:0007669"/>
    <property type="project" value="UniProtKB-UniRule"/>
</dbReference>
<dbReference type="Proteomes" id="UP000254835">
    <property type="component" value="Unassembled WGS sequence"/>
</dbReference>
<evidence type="ECO:0000256" key="3">
    <source>
        <dbReference type="ARBA" id="ARBA00005081"/>
    </source>
</evidence>
<evidence type="ECO:0000256" key="5">
    <source>
        <dbReference type="ARBA" id="ARBA00023277"/>
    </source>
</evidence>
<dbReference type="InterPro" id="IPR011060">
    <property type="entry name" value="RibuloseP-bd_barrel"/>
</dbReference>
<evidence type="ECO:0000256" key="4">
    <source>
        <dbReference type="ARBA" id="ARBA00023235"/>
    </source>
</evidence>
<evidence type="ECO:0000313" key="7">
    <source>
        <dbReference type="EMBL" id="SUP76501.1"/>
    </source>
</evidence>
<dbReference type="EMBL" id="UHJA01000001">
    <property type="protein sequence ID" value="SUP76501.1"/>
    <property type="molecule type" value="Genomic_DNA"/>
</dbReference>
<dbReference type="HAMAP" id="MF_01235">
    <property type="entry name" value="ManNAc6P_epimer"/>
    <property type="match status" value="1"/>
</dbReference>
<dbReference type="GO" id="GO:0047465">
    <property type="term" value="F:N-acylglucosamine-6-phosphate 2-epimerase activity"/>
    <property type="evidence" value="ECO:0007669"/>
    <property type="project" value="UniProtKB-EC"/>
</dbReference>
<organism evidence="7 8">
    <name type="scientific">Yersinia frederiksenii</name>
    <dbReference type="NCBI Taxonomy" id="29484"/>
    <lineage>
        <taxon>Bacteria</taxon>
        <taxon>Pseudomonadati</taxon>
        <taxon>Pseudomonadota</taxon>
        <taxon>Gammaproteobacteria</taxon>
        <taxon>Enterobacterales</taxon>
        <taxon>Yersiniaceae</taxon>
        <taxon>Yersinia</taxon>
    </lineage>
</organism>
<dbReference type="InterPro" id="IPR007260">
    <property type="entry name" value="NanE"/>
</dbReference>
<dbReference type="Pfam" id="PF04131">
    <property type="entry name" value="NanE"/>
    <property type="match status" value="1"/>
</dbReference>
<dbReference type="Gene3D" id="3.20.20.70">
    <property type="entry name" value="Aldolase class I"/>
    <property type="match status" value="1"/>
</dbReference>
<dbReference type="UniPathway" id="UPA00629">
    <property type="reaction ID" value="UER00682"/>
</dbReference>
<protein>
    <recommendedName>
        <fullName evidence="6">Putative N-acetylmannosamine-6-phosphate 2-epimerase</fullName>
        <ecNumber evidence="6">5.1.3.9</ecNumber>
    </recommendedName>
    <alternativeName>
        <fullName evidence="6">ManNAc-6-P epimerase</fullName>
    </alternativeName>
</protein>
<dbReference type="GO" id="GO:0005829">
    <property type="term" value="C:cytosol"/>
    <property type="evidence" value="ECO:0007669"/>
    <property type="project" value="TreeGrafter"/>
</dbReference>
<comment type="similarity">
    <text evidence="6">Belongs to the NanE family.</text>
</comment>
<reference evidence="7 8" key="1">
    <citation type="submission" date="2018-06" db="EMBL/GenBank/DDBJ databases">
        <authorList>
            <consortium name="Pathogen Informatics"/>
            <person name="Doyle S."/>
        </authorList>
    </citation>
    <scope>NUCLEOTIDE SEQUENCE [LARGE SCALE GENOMIC DNA]</scope>
    <source>
        <strain evidence="7 8">NCTC11470</strain>
    </source>
</reference>
<evidence type="ECO:0000256" key="2">
    <source>
        <dbReference type="ARBA" id="ARBA00002147"/>
    </source>
</evidence>
<accession>A0A380PSK1</accession>
<proteinExistence type="inferred from homology"/>
<name>A0A380PSK1_YERFR</name>
<dbReference type="GO" id="GO:0019262">
    <property type="term" value="P:N-acetylneuraminate catabolic process"/>
    <property type="evidence" value="ECO:0007669"/>
    <property type="project" value="UniProtKB-UniRule"/>
</dbReference>